<dbReference type="EMBL" id="LBXN01000078">
    <property type="protein sequence ID" value="KKR31225.1"/>
    <property type="molecule type" value="Genomic_DNA"/>
</dbReference>
<proteinExistence type="predicted"/>
<gene>
    <name evidence="1" type="ORF">UT63_C0078G0005</name>
</gene>
<reference evidence="1 2" key="1">
    <citation type="journal article" date="2015" name="Nature">
        <title>rRNA introns, odd ribosomes, and small enigmatic genomes across a large radiation of phyla.</title>
        <authorList>
            <person name="Brown C.T."/>
            <person name="Hug L.A."/>
            <person name="Thomas B.C."/>
            <person name="Sharon I."/>
            <person name="Castelle C.J."/>
            <person name="Singh A."/>
            <person name="Wilkins M.J."/>
            <person name="Williams K.H."/>
            <person name="Banfield J.F."/>
        </authorList>
    </citation>
    <scope>NUCLEOTIDE SEQUENCE [LARGE SCALE GENOMIC DNA]</scope>
</reference>
<accession>A0A0G0S906</accession>
<name>A0A0G0S906_9BACT</name>
<comment type="caution">
    <text evidence="1">The sequence shown here is derived from an EMBL/GenBank/DDBJ whole genome shotgun (WGS) entry which is preliminary data.</text>
</comment>
<evidence type="ECO:0000313" key="1">
    <source>
        <dbReference type="EMBL" id="KKR31225.1"/>
    </source>
</evidence>
<dbReference type="Proteomes" id="UP000034539">
    <property type="component" value="Unassembled WGS sequence"/>
</dbReference>
<organism evidence="1 2">
    <name type="scientific">Candidatus Gottesmanbacteria bacterium GW2011_GWC2_39_8</name>
    <dbReference type="NCBI Taxonomy" id="1618450"/>
    <lineage>
        <taxon>Bacteria</taxon>
        <taxon>Candidatus Gottesmaniibacteriota</taxon>
    </lineage>
</organism>
<protein>
    <submittedName>
        <fullName evidence="1">Uncharacterized protein</fullName>
    </submittedName>
</protein>
<dbReference type="AlphaFoldDB" id="A0A0G0S906"/>
<evidence type="ECO:0000313" key="2">
    <source>
        <dbReference type="Proteomes" id="UP000034539"/>
    </source>
</evidence>
<sequence length="293" mass="34103">MNKYLINYKIATVAELIKSFNLGGYDFSSYTEEWWNCDAWVASKVIEANNAGEARYKFITDLIPQVEKCSVVSQCAFRIVANSYFIYKQNNNPDKVIFIYYVRDVGHTGLHFDTQEIEQLPKLDLIPNQKGLFYIMEAANASTFYTRLSMLLASAEGFAGEIRAKNQTRTDQTALENILGSELYKKLYSYGTGLRHKLFHGNIQAFDGLTEQIYDKLRTYLKTQFDIQLEENVVHPQRNFSDNFQYASTFEKLKDEKYLDLKLIEEVFDDDNPKKHETERLIFDGYVESPEDY</sequence>